<keyword evidence="1" id="KW-1133">Transmembrane helix</keyword>
<reference evidence="2" key="2">
    <citation type="journal article" date="2024" name="Plant">
        <title>Genomic evolution and insights into agronomic trait innovations of Sesamum species.</title>
        <authorList>
            <person name="Miao H."/>
            <person name="Wang L."/>
            <person name="Qu L."/>
            <person name="Liu H."/>
            <person name="Sun Y."/>
            <person name="Le M."/>
            <person name="Wang Q."/>
            <person name="Wei S."/>
            <person name="Zheng Y."/>
            <person name="Lin W."/>
            <person name="Duan Y."/>
            <person name="Cao H."/>
            <person name="Xiong S."/>
            <person name="Wang X."/>
            <person name="Wei L."/>
            <person name="Li C."/>
            <person name="Ma Q."/>
            <person name="Ju M."/>
            <person name="Zhao R."/>
            <person name="Li G."/>
            <person name="Mu C."/>
            <person name="Tian Q."/>
            <person name="Mei H."/>
            <person name="Zhang T."/>
            <person name="Gao T."/>
            <person name="Zhang H."/>
        </authorList>
    </citation>
    <scope>NUCLEOTIDE SEQUENCE</scope>
    <source>
        <strain evidence="2">KEN8</strain>
    </source>
</reference>
<dbReference type="PANTHER" id="PTHR24299">
    <property type="entry name" value="CYTOCHROME P450 FAMILY 1"/>
    <property type="match status" value="1"/>
</dbReference>
<feature type="transmembrane region" description="Helical" evidence="1">
    <location>
        <begin position="6"/>
        <end position="23"/>
    </location>
</feature>
<dbReference type="Pfam" id="PF00067">
    <property type="entry name" value="p450"/>
    <property type="match status" value="1"/>
</dbReference>
<dbReference type="EMBL" id="JACGWM010000007">
    <property type="protein sequence ID" value="KAL0362413.1"/>
    <property type="molecule type" value="Genomic_DNA"/>
</dbReference>
<dbReference type="GO" id="GO:0020037">
    <property type="term" value="F:heme binding"/>
    <property type="evidence" value="ECO:0007669"/>
    <property type="project" value="InterPro"/>
</dbReference>
<dbReference type="SUPFAM" id="SSF48264">
    <property type="entry name" value="Cytochrome P450"/>
    <property type="match status" value="1"/>
</dbReference>
<dbReference type="PANTHER" id="PTHR24299:SF58">
    <property type="entry name" value="CYTOCHROME P450"/>
    <property type="match status" value="1"/>
</dbReference>
<organism evidence="2">
    <name type="scientific">Sesamum calycinum</name>
    <dbReference type="NCBI Taxonomy" id="2727403"/>
    <lineage>
        <taxon>Eukaryota</taxon>
        <taxon>Viridiplantae</taxon>
        <taxon>Streptophyta</taxon>
        <taxon>Embryophyta</taxon>
        <taxon>Tracheophyta</taxon>
        <taxon>Spermatophyta</taxon>
        <taxon>Magnoliopsida</taxon>
        <taxon>eudicotyledons</taxon>
        <taxon>Gunneridae</taxon>
        <taxon>Pentapetalae</taxon>
        <taxon>asterids</taxon>
        <taxon>lamiids</taxon>
        <taxon>Lamiales</taxon>
        <taxon>Pedaliaceae</taxon>
        <taxon>Sesamum</taxon>
    </lineage>
</organism>
<name>A0AAW2Q3S3_9LAMI</name>
<proteinExistence type="predicted"/>
<reference evidence="2" key="1">
    <citation type="submission" date="2020-06" db="EMBL/GenBank/DDBJ databases">
        <authorList>
            <person name="Li T."/>
            <person name="Hu X."/>
            <person name="Zhang T."/>
            <person name="Song X."/>
            <person name="Zhang H."/>
            <person name="Dai N."/>
            <person name="Sheng W."/>
            <person name="Hou X."/>
            <person name="Wei L."/>
        </authorList>
    </citation>
    <scope>NUCLEOTIDE SEQUENCE</scope>
    <source>
        <strain evidence="2">KEN8</strain>
        <tissue evidence="2">Leaf</tissue>
    </source>
</reference>
<protein>
    <submittedName>
        <fullName evidence="2">Iridoid oxidase</fullName>
    </submittedName>
</protein>
<dbReference type="GO" id="GO:0016705">
    <property type="term" value="F:oxidoreductase activity, acting on paired donors, with incorporation or reduction of molecular oxygen"/>
    <property type="evidence" value="ECO:0007669"/>
    <property type="project" value="InterPro"/>
</dbReference>
<evidence type="ECO:0000313" key="2">
    <source>
        <dbReference type="EMBL" id="KAL0362413.1"/>
    </source>
</evidence>
<sequence>MDSVWVFLVWCIGILGPVLVLFCRRRFSTSDGLPPGPPGWPVFGNMFDLGSMPHKTIAGLKKDYGPVVWLRIGSINTVALLTAELLRSCSRTMTPTLQSAQSLR</sequence>
<keyword evidence="1" id="KW-0812">Transmembrane</keyword>
<dbReference type="GO" id="GO:0004497">
    <property type="term" value="F:monooxygenase activity"/>
    <property type="evidence" value="ECO:0007669"/>
    <property type="project" value="InterPro"/>
</dbReference>
<dbReference type="AlphaFoldDB" id="A0AAW2Q3S3"/>
<keyword evidence="1" id="KW-0472">Membrane</keyword>
<comment type="caution">
    <text evidence="2">The sequence shown here is derived from an EMBL/GenBank/DDBJ whole genome shotgun (WGS) entry which is preliminary data.</text>
</comment>
<dbReference type="InterPro" id="IPR001128">
    <property type="entry name" value="Cyt_P450"/>
</dbReference>
<dbReference type="InterPro" id="IPR036396">
    <property type="entry name" value="Cyt_P450_sf"/>
</dbReference>
<gene>
    <name evidence="2" type="ORF">Scaly_1196500</name>
</gene>
<dbReference type="GO" id="GO:0005506">
    <property type="term" value="F:iron ion binding"/>
    <property type="evidence" value="ECO:0007669"/>
    <property type="project" value="InterPro"/>
</dbReference>
<accession>A0AAW2Q3S3</accession>
<evidence type="ECO:0000256" key="1">
    <source>
        <dbReference type="SAM" id="Phobius"/>
    </source>
</evidence>
<dbReference type="Gene3D" id="1.10.630.10">
    <property type="entry name" value="Cytochrome P450"/>
    <property type="match status" value="1"/>
</dbReference>